<protein>
    <submittedName>
        <fullName evidence="9">EamA family transporter</fullName>
    </submittedName>
</protein>
<dbReference type="InterPro" id="IPR037185">
    <property type="entry name" value="EmrE-like"/>
</dbReference>
<feature type="transmembrane region" description="Helical" evidence="7">
    <location>
        <begin position="220"/>
        <end position="239"/>
    </location>
</feature>
<evidence type="ECO:0000256" key="6">
    <source>
        <dbReference type="ARBA" id="ARBA00023136"/>
    </source>
</evidence>
<keyword evidence="3" id="KW-1003">Cell membrane</keyword>
<dbReference type="PANTHER" id="PTHR32322:SF18">
    <property type="entry name" value="S-ADENOSYLMETHIONINE_S-ADENOSYLHOMOCYSTEINE TRANSPORTER"/>
    <property type="match status" value="1"/>
</dbReference>
<feature type="domain" description="EamA" evidence="8">
    <location>
        <begin position="161"/>
        <end position="293"/>
    </location>
</feature>
<feature type="transmembrane region" description="Helical" evidence="7">
    <location>
        <begin position="102"/>
        <end position="122"/>
    </location>
</feature>
<evidence type="ECO:0000256" key="3">
    <source>
        <dbReference type="ARBA" id="ARBA00022475"/>
    </source>
</evidence>
<organism evidence="9 10">
    <name type="scientific">Romboutsia faecis</name>
    <dbReference type="NCBI Taxonomy" id="2764597"/>
    <lineage>
        <taxon>Bacteria</taxon>
        <taxon>Bacillati</taxon>
        <taxon>Bacillota</taxon>
        <taxon>Clostridia</taxon>
        <taxon>Peptostreptococcales</taxon>
        <taxon>Peptostreptococcaceae</taxon>
        <taxon>Romboutsia</taxon>
    </lineage>
</organism>
<evidence type="ECO:0000256" key="2">
    <source>
        <dbReference type="ARBA" id="ARBA00007362"/>
    </source>
</evidence>
<evidence type="ECO:0000313" key="9">
    <source>
        <dbReference type="EMBL" id="MBC5996526.1"/>
    </source>
</evidence>
<feature type="transmembrane region" description="Helical" evidence="7">
    <location>
        <begin position="134"/>
        <end position="155"/>
    </location>
</feature>
<feature type="domain" description="EamA" evidence="8">
    <location>
        <begin position="8"/>
        <end position="147"/>
    </location>
</feature>
<dbReference type="EMBL" id="JACRWE010000003">
    <property type="protein sequence ID" value="MBC5996526.1"/>
    <property type="molecule type" value="Genomic_DNA"/>
</dbReference>
<keyword evidence="6 7" id="KW-0472">Membrane</keyword>
<comment type="subcellular location">
    <subcellularLocation>
        <location evidence="1">Cell membrane</location>
        <topology evidence="1">Multi-pass membrane protein</topology>
    </subcellularLocation>
</comment>
<keyword evidence="5 7" id="KW-1133">Transmembrane helix</keyword>
<dbReference type="RefSeq" id="WP_153926019.1">
    <property type="nucleotide sequence ID" value="NZ_JACRWE010000003.1"/>
</dbReference>
<dbReference type="Gene3D" id="1.10.3730.20">
    <property type="match status" value="1"/>
</dbReference>
<evidence type="ECO:0000256" key="7">
    <source>
        <dbReference type="SAM" id="Phobius"/>
    </source>
</evidence>
<comment type="caution">
    <text evidence="9">The sequence shown here is derived from an EMBL/GenBank/DDBJ whole genome shotgun (WGS) entry which is preliminary data.</text>
</comment>
<feature type="transmembrane region" description="Helical" evidence="7">
    <location>
        <begin position="276"/>
        <end position="294"/>
    </location>
</feature>
<dbReference type="Proteomes" id="UP000609849">
    <property type="component" value="Unassembled WGS sequence"/>
</dbReference>
<evidence type="ECO:0000256" key="5">
    <source>
        <dbReference type="ARBA" id="ARBA00022989"/>
    </source>
</evidence>
<reference evidence="9 10" key="1">
    <citation type="submission" date="2020-08" db="EMBL/GenBank/DDBJ databases">
        <authorList>
            <person name="Liu C."/>
            <person name="Sun Q."/>
        </authorList>
    </citation>
    <scope>NUCLEOTIDE SEQUENCE [LARGE SCALE GENOMIC DNA]</scope>
    <source>
        <strain evidence="9 10">NSJ-18</strain>
    </source>
</reference>
<feature type="transmembrane region" description="Helical" evidence="7">
    <location>
        <begin position="189"/>
        <end position="208"/>
    </location>
</feature>
<dbReference type="Pfam" id="PF00892">
    <property type="entry name" value="EamA"/>
    <property type="match status" value="2"/>
</dbReference>
<comment type="similarity">
    <text evidence="2">Belongs to the EamA transporter family.</text>
</comment>
<dbReference type="InterPro" id="IPR000620">
    <property type="entry name" value="EamA_dom"/>
</dbReference>
<proteinExistence type="inferred from homology"/>
<accession>A0ABR7JNM5</accession>
<sequence length="312" mass="34498">MKNSSRLKGILLVVIGTFLWGVSGVAAQYLFESENFTPEWLVVVRMIIAGAIMLIYSLFKGDKNVYLIWNKKENIIKILVFALIGMLGVQYTYFAAILHGNAATATILQYLSPVIIIIYLAFCNKKMPSLKQISCILMAILGVFLIITKGNISTLAISKEAVFWGVLSAITCAIYTLQPAELLKKYGSLCVVGWGMLIGGIAFSFIYPPFNCNGNFSVKSILAIALVVFFGTLIAYYCYLESLKYIDPSETSMFTCVEPLSASILSMIFFNVSFSFIQLVGALFIIVTISILSFSKKDDRIKEVSEEKAIAK</sequence>
<keyword evidence="10" id="KW-1185">Reference proteome</keyword>
<evidence type="ECO:0000256" key="1">
    <source>
        <dbReference type="ARBA" id="ARBA00004651"/>
    </source>
</evidence>
<evidence type="ECO:0000259" key="8">
    <source>
        <dbReference type="Pfam" id="PF00892"/>
    </source>
</evidence>
<dbReference type="InterPro" id="IPR050638">
    <property type="entry name" value="AA-Vitamin_Transporters"/>
</dbReference>
<gene>
    <name evidence="9" type="ORF">H8923_07120</name>
</gene>
<feature type="transmembrane region" description="Helical" evidence="7">
    <location>
        <begin position="40"/>
        <end position="58"/>
    </location>
</feature>
<evidence type="ECO:0000256" key="4">
    <source>
        <dbReference type="ARBA" id="ARBA00022692"/>
    </source>
</evidence>
<dbReference type="SUPFAM" id="SSF103481">
    <property type="entry name" value="Multidrug resistance efflux transporter EmrE"/>
    <property type="match status" value="2"/>
</dbReference>
<feature type="transmembrane region" description="Helical" evidence="7">
    <location>
        <begin position="78"/>
        <end position="96"/>
    </location>
</feature>
<name>A0ABR7JNM5_9FIRM</name>
<keyword evidence="4 7" id="KW-0812">Transmembrane</keyword>
<dbReference type="PANTHER" id="PTHR32322">
    <property type="entry name" value="INNER MEMBRANE TRANSPORTER"/>
    <property type="match status" value="1"/>
</dbReference>
<feature type="transmembrane region" description="Helical" evidence="7">
    <location>
        <begin position="161"/>
        <end position="177"/>
    </location>
</feature>
<evidence type="ECO:0000313" key="10">
    <source>
        <dbReference type="Proteomes" id="UP000609849"/>
    </source>
</evidence>